<accession>A0ACC3AI66</accession>
<sequence>MLTFFLAALTLSSLVNLSQAAPATTNIWAISIFRGPAPSAEKGPPASAHALRDPSKLKYEIIGIVAAAVVWTLVTAVALLLIGRRLRRNSEESNQTLRMEPAKPLGQITVREIDAPLKSPLSPKSPGKLAGLKSWARGSRTTNRQSEAASLSTIDTRVVEQDKSKNMDEMAKLYAAVMAHDEHKTRSSAGSSPITQHDSPITPTSPRSPQYYDSSYPIPENSESMPPPPLPATNDDRESLLSNQSPARKTKTSALSIMSNHTRLGSSTSNKARPSPITLRGQSISRPMGSADPRQSTFSDSQASLPSVYSPGPPPPTPGQKTPRTAVTEIEEIEMHGVPQLTLHPNDSAVSTSRALPFRQFYQEPLRSAPPTKTTFVDRRTGGNGPKTSVPMTPYSPYCPTTPMTPVTPRRLLTKEDIKKQKKQNALKVVRENDLVQSDTDMWGTE</sequence>
<dbReference type="EMBL" id="JAPDRQ010000011">
    <property type="protein sequence ID" value="KAJ9663041.1"/>
    <property type="molecule type" value="Genomic_DNA"/>
</dbReference>
<organism evidence="1 2">
    <name type="scientific">Neophaeococcomyces mojaviensis</name>
    <dbReference type="NCBI Taxonomy" id="3383035"/>
    <lineage>
        <taxon>Eukaryota</taxon>
        <taxon>Fungi</taxon>
        <taxon>Dikarya</taxon>
        <taxon>Ascomycota</taxon>
        <taxon>Pezizomycotina</taxon>
        <taxon>Eurotiomycetes</taxon>
        <taxon>Chaetothyriomycetidae</taxon>
        <taxon>Chaetothyriales</taxon>
        <taxon>Chaetothyriales incertae sedis</taxon>
        <taxon>Neophaeococcomyces</taxon>
    </lineage>
</organism>
<proteinExistence type="predicted"/>
<evidence type="ECO:0000313" key="2">
    <source>
        <dbReference type="Proteomes" id="UP001172386"/>
    </source>
</evidence>
<protein>
    <submittedName>
        <fullName evidence="1">Uncharacterized protein</fullName>
    </submittedName>
</protein>
<name>A0ACC3AI66_9EURO</name>
<reference evidence="1" key="1">
    <citation type="submission" date="2022-10" db="EMBL/GenBank/DDBJ databases">
        <title>Culturing micro-colonial fungi from biological soil crusts in the Mojave desert and describing Neophaeococcomyces mojavensis, and introducing the new genera and species Taxawa tesnikishii.</title>
        <authorList>
            <person name="Kurbessoian T."/>
            <person name="Stajich J.E."/>
        </authorList>
    </citation>
    <scope>NUCLEOTIDE SEQUENCE</scope>
    <source>
        <strain evidence="1">JES_112</strain>
    </source>
</reference>
<evidence type="ECO:0000313" key="1">
    <source>
        <dbReference type="EMBL" id="KAJ9663041.1"/>
    </source>
</evidence>
<dbReference type="Proteomes" id="UP001172386">
    <property type="component" value="Unassembled WGS sequence"/>
</dbReference>
<keyword evidence="2" id="KW-1185">Reference proteome</keyword>
<comment type="caution">
    <text evidence="1">The sequence shown here is derived from an EMBL/GenBank/DDBJ whole genome shotgun (WGS) entry which is preliminary data.</text>
</comment>
<gene>
    <name evidence="1" type="ORF">H2198_001033</name>
</gene>